<dbReference type="GO" id="GO:0005829">
    <property type="term" value="C:cytosol"/>
    <property type="evidence" value="ECO:0007669"/>
    <property type="project" value="TreeGrafter"/>
</dbReference>
<evidence type="ECO:0000256" key="1">
    <source>
        <dbReference type="ARBA" id="ARBA00006196"/>
    </source>
</evidence>
<gene>
    <name evidence="4" type="ORF">GBAR_LOCUS13593</name>
</gene>
<evidence type="ECO:0000256" key="3">
    <source>
        <dbReference type="ARBA" id="ARBA00023706"/>
    </source>
</evidence>
<dbReference type="AlphaFoldDB" id="A0AA35S4E9"/>
<organism evidence="4 5">
    <name type="scientific">Geodia barretti</name>
    <name type="common">Barrett's horny sponge</name>
    <dbReference type="NCBI Taxonomy" id="519541"/>
    <lineage>
        <taxon>Eukaryota</taxon>
        <taxon>Metazoa</taxon>
        <taxon>Porifera</taxon>
        <taxon>Demospongiae</taxon>
        <taxon>Heteroscleromorpha</taxon>
        <taxon>Tetractinellida</taxon>
        <taxon>Astrophorina</taxon>
        <taxon>Geodiidae</taxon>
        <taxon>Geodia</taxon>
    </lineage>
</organism>
<dbReference type="GO" id="GO:1990050">
    <property type="term" value="F:phosphatidic acid transfer activity"/>
    <property type="evidence" value="ECO:0007669"/>
    <property type="project" value="TreeGrafter"/>
</dbReference>
<dbReference type="EMBL" id="CASHTH010002001">
    <property type="protein sequence ID" value="CAI8023248.1"/>
    <property type="molecule type" value="Genomic_DNA"/>
</dbReference>
<dbReference type="GO" id="GO:0005634">
    <property type="term" value="C:nucleus"/>
    <property type="evidence" value="ECO:0007669"/>
    <property type="project" value="TreeGrafter"/>
</dbReference>
<evidence type="ECO:0000256" key="2">
    <source>
        <dbReference type="ARBA" id="ARBA00023157"/>
    </source>
</evidence>
<keyword evidence="5" id="KW-1185">Reference proteome</keyword>
<protein>
    <submittedName>
        <fullName evidence="4">TP53-regulated inhibitor of apoptosis 1</fullName>
    </submittedName>
</protein>
<dbReference type="GO" id="GO:0045332">
    <property type="term" value="P:phospholipid translocation"/>
    <property type="evidence" value="ECO:0007669"/>
    <property type="project" value="TreeGrafter"/>
</dbReference>
<evidence type="ECO:0000313" key="4">
    <source>
        <dbReference type="EMBL" id="CAI8023248.1"/>
    </source>
</evidence>
<dbReference type="InterPro" id="IPR007918">
    <property type="entry name" value="MDM35_apoptosis"/>
</dbReference>
<reference evidence="4" key="1">
    <citation type="submission" date="2023-03" db="EMBL/GenBank/DDBJ databases">
        <authorList>
            <person name="Steffen K."/>
            <person name="Cardenas P."/>
        </authorList>
    </citation>
    <scope>NUCLEOTIDE SEQUENCE</scope>
</reference>
<accession>A0AA35S4E9</accession>
<dbReference type="PANTHER" id="PTHR46403:SF1">
    <property type="entry name" value="TP53-REGULATED INHIBITOR OF APOPTOSIS 1"/>
    <property type="match status" value="1"/>
</dbReference>
<dbReference type="Pfam" id="PF05254">
    <property type="entry name" value="UPF0203"/>
    <property type="match status" value="1"/>
</dbReference>
<dbReference type="PANTHER" id="PTHR46403">
    <property type="entry name" value="TP53-REGULATED INHIBITOR OF APOPTOSIS 1"/>
    <property type="match status" value="1"/>
</dbReference>
<name>A0AA35S4E9_GEOBA</name>
<evidence type="ECO:0000313" key="5">
    <source>
        <dbReference type="Proteomes" id="UP001174909"/>
    </source>
</evidence>
<proteinExistence type="inferred from homology"/>
<dbReference type="GO" id="GO:0005758">
    <property type="term" value="C:mitochondrial intermembrane space"/>
    <property type="evidence" value="ECO:0007669"/>
    <property type="project" value="TreeGrafter"/>
</dbReference>
<keyword evidence="2" id="KW-1015">Disulfide bond</keyword>
<comment type="caution">
    <text evidence="4">The sequence shown here is derived from an EMBL/GenBank/DDBJ whole genome shotgun (WGS) entry which is preliminary data.</text>
</comment>
<dbReference type="Proteomes" id="UP001174909">
    <property type="component" value="Unassembled WGS sequence"/>
</dbReference>
<sequence>MESLDERCTPLKVKYDECFNAWFRSSFLKGRGNHEDACGRLFTDYQACLKAALEREGLNSPALSEHVLGTDKEKKTDSK</sequence>
<comment type="catalytic activity">
    <reaction evidence="3">
        <text>a 1,2-diacyl-sn-glycero-3-phosphate(in) = a 1,2-diacyl-sn-glycero-3-phosphate(out)</text>
        <dbReference type="Rhea" id="RHEA:36435"/>
        <dbReference type="ChEBI" id="CHEBI:58608"/>
    </reaction>
</comment>
<comment type="similarity">
    <text evidence="1">Belongs to the TRIAP1/MDM35 family.</text>
</comment>